<feature type="compositionally biased region" description="Gly residues" evidence="1">
    <location>
        <begin position="1"/>
        <end position="10"/>
    </location>
</feature>
<dbReference type="AlphaFoldDB" id="A0A6J4KYC5"/>
<dbReference type="EMBL" id="CADCTT010000273">
    <property type="protein sequence ID" value="CAA9317356.1"/>
    <property type="molecule type" value="Genomic_DNA"/>
</dbReference>
<feature type="non-terminal residue" evidence="2">
    <location>
        <position position="1"/>
    </location>
</feature>
<name>A0A6J4KYC5_9ACTN</name>
<evidence type="ECO:0000256" key="1">
    <source>
        <dbReference type="SAM" id="MobiDB-lite"/>
    </source>
</evidence>
<feature type="compositionally biased region" description="Low complexity" evidence="1">
    <location>
        <begin position="13"/>
        <end position="31"/>
    </location>
</feature>
<feature type="compositionally biased region" description="Low complexity" evidence="1">
    <location>
        <begin position="164"/>
        <end position="176"/>
    </location>
</feature>
<sequence length="176" mass="17673">GGGAAGPGRAGGRRLTGLGVLVRLPSRCPGAGRPGRRRVHRPGRPGPGRRAQPVPDLRRRPGVQGERGRPAAAADQRPVVGLRAVASRRPGALRRARQGYRGQPDLRSLRRHPTGRPSGRAGAGSGSAAGQGRAVAAERRGGRPAGGGGRGPARCEPRGGGAAGATAAPLSPAGRL</sequence>
<reference evidence="2" key="1">
    <citation type="submission" date="2020-02" db="EMBL/GenBank/DDBJ databases">
        <authorList>
            <person name="Meier V. D."/>
        </authorList>
    </citation>
    <scope>NUCLEOTIDE SEQUENCE</scope>
    <source>
        <strain evidence="2">AVDCRST_MAG61</strain>
    </source>
</reference>
<accession>A0A6J4KYC5</accession>
<evidence type="ECO:0000313" key="2">
    <source>
        <dbReference type="EMBL" id="CAA9317356.1"/>
    </source>
</evidence>
<feature type="region of interest" description="Disordered" evidence="1">
    <location>
        <begin position="1"/>
        <end position="176"/>
    </location>
</feature>
<proteinExistence type="predicted"/>
<organism evidence="2">
    <name type="scientific">uncultured Friedmanniella sp</name>
    <dbReference type="NCBI Taxonomy" id="335381"/>
    <lineage>
        <taxon>Bacteria</taxon>
        <taxon>Bacillati</taxon>
        <taxon>Actinomycetota</taxon>
        <taxon>Actinomycetes</taxon>
        <taxon>Propionibacteriales</taxon>
        <taxon>Nocardioidaceae</taxon>
        <taxon>Friedmanniella</taxon>
        <taxon>environmental samples</taxon>
    </lineage>
</organism>
<feature type="non-terminal residue" evidence="2">
    <location>
        <position position="176"/>
    </location>
</feature>
<feature type="compositionally biased region" description="Basic residues" evidence="1">
    <location>
        <begin position="34"/>
        <end position="43"/>
    </location>
</feature>
<protein>
    <submittedName>
        <fullName evidence="2">Uncharacterized protein</fullName>
    </submittedName>
</protein>
<gene>
    <name evidence="2" type="ORF">AVDCRST_MAG61-2060</name>
</gene>